<dbReference type="eggNOG" id="KOG0653">
    <property type="taxonomic scope" value="Eukaryota"/>
</dbReference>
<name>A0A088RSY4_LEIPA</name>
<comment type="similarity">
    <text evidence="4">Belongs to the cyclin family.</text>
</comment>
<evidence type="ECO:0000313" key="8">
    <source>
        <dbReference type="Proteomes" id="UP000063063"/>
    </source>
</evidence>
<dbReference type="CDD" id="cd20537">
    <property type="entry name" value="CYCLIN_CCNO-like_rpt2"/>
    <property type="match status" value="1"/>
</dbReference>
<dbReference type="InterPro" id="IPR013763">
    <property type="entry name" value="Cyclin-like_dom"/>
</dbReference>
<feature type="domain" description="Cyclin C-terminal" evidence="6">
    <location>
        <begin position="187"/>
        <end position="316"/>
    </location>
</feature>
<dbReference type="Proteomes" id="UP000063063">
    <property type="component" value="Chromosome 25"/>
</dbReference>
<sequence>MQHTGYHRSAVVMMAVPVQGRIPLSNQTNLAREPYHKTGAQLPTPRTNERHFVSEYGSEILAYFLEVERVVYSERLYIDRQSEITDRMRKILIDWLIDVITEFKLHSETFYLAVDIIDRFLFFYNIPRTKLQLVGITAVLVAAKHEEIWPPTMNDCVAVTANTYTPREVIGMEFDVVTALRFKFTVPTTYPIACRLLESCHMSPTVRHATFLFLESAAHCYPLLQFLPSRIAAGALLLGAFLIRHNTSQDAIPLQRLWEIEVYPFAHGIRFEEVQPVTEQLLPFTQRLCSGSSRLQAVRRKYSSHEYDCVAALEFPFVSTSA</sequence>
<keyword evidence="1" id="KW-0132">Cell division</keyword>
<dbReference type="RefSeq" id="XP_010699722.1">
    <property type="nucleotide sequence ID" value="XM_010701420.1"/>
</dbReference>
<dbReference type="GO" id="GO:0051301">
    <property type="term" value="P:cell division"/>
    <property type="evidence" value="ECO:0007669"/>
    <property type="project" value="UniProtKB-KW"/>
</dbReference>
<dbReference type="PIRSF" id="PIRSF001771">
    <property type="entry name" value="Cyclin_A_B_D_E"/>
    <property type="match status" value="1"/>
</dbReference>
<gene>
    <name evidence="7" type="primary">CYCA</name>
    <name evidence="7" type="ORF">LPMP_251520</name>
</gene>
<evidence type="ECO:0000256" key="3">
    <source>
        <dbReference type="ARBA" id="ARBA00023306"/>
    </source>
</evidence>
<evidence type="ECO:0000259" key="5">
    <source>
        <dbReference type="SMART" id="SM00385"/>
    </source>
</evidence>
<dbReference type="Pfam" id="PF02984">
    <property type="entry name" value="Cyclin_C"/>
    <property type="match status" value="1"/>
</dbReference>
<dbReference type="GO" id="GO:0016538">
    <property type="term" value="F:cyclin-dependent protein serine/threonine kinase regulator activity"/>
    <property type="evidence" value="ECO:0007669"/>
    <property type="project" value="InterPro"/>
</dbReference>
<dbReference type="SMART" id="SM01332">
    <property type="entry name" value="Cyclin_C"/>
    <property type="match status" value="1"/>
</dbReference>
<protein>
    <submittedName>
        <fullName evidence="7">Cyclin</fullName>
    </submittedName>
</protein>
<evidence type="ECO:0000256" key="2">
    <source>
        <dbReference type="ARBA" id="ARBA00023127"/>
    </source>
</evidence>
<evidence type="ECO:0000259" key="6">
    <source>
        <dbReference type="SMART" id="SM01332"/>
    </source>
</evidence>
<dbReference type="VEuPathDB" id="TriTrypDB:LPAL13_000019800"/>
<accession>A0A088RSY4</accession>
<dbReference type="InterPro" id="IPR036915">
    <property type="entry name" value="Cyclin-like_sf"/>
</dbReference>
<evidence type="ECO:0000313" key="7">
    <source>
        <dbReference type="EMBL" id="AIN99015.1"/>
    </source>
</evidence>
<keyword evidence="2 4" id="KW-0195">Cyclin</keyword>
<keyword evidence="8" id="KW-1185">Reference proteome</keyword>
<dbReference type="FunFam" id="1.10.472.10:FF:000001">
    <property type="entry name" value="G2/mitotic-specific cyclin"/>
    <property type="match status" value="1"/>
</dbReference>
<dbReference type="InterPro" id="IPR048258">
    <property type="entry name" value="Cyclins_cyclin-box"/>
</dbReference>
<reference evidence="7 8" key="1">
    <citation type="journal article" date="2015" name="Sci. Rep.">
        <title>The genome of Leishmania panamensis: insights into genomics of the L. (Viannia) subgenus.</title>
        <authorList>
            <person name="Llanes A."/>
            <person name="Restrepo C.M."/>
            <person name="Vecchio G.D."/>
            <person name="Anguizola F.J."/>
            <person name="Lleonart R."/>
        </authorList>
    </citation>
    <scope>NUCLEOTIDE SEQUENCE [LARGE SCALE GENOMIC DNA]</scope>
    <source>
        <strain evidence="7 8">MHOM/PA/94/PSC-1</strain>
    </source>
</reference>
<dbReference type="GeneID" id="22575800"/>
<dbReference type="KEGG" id="lpan:LPMP_251520"/>
<dbReference type="GO" id="GO:0044772">
    <property type="term" value="P:mitotic cell cycle phase transition"/>
    <property type="evidence" value="ECO:0007669"/>
    <property type="project" value="InterPro"/>
</dbReference>
<proteinExistence type="inferred from homology"/>
<dbReference type="VEuPathDB" id="TriTrypDB:LPMP_251520"/>
<dbReference type="InterPro" id="IPR046965">
    <property type="entry name" value="Cyclin_A/B-like"/>
</dbReference>
<dbReference type="InterPro" id="IPR039361">
    <property type="entry name" value="Cyclin"/>
</dbReference>
<dbReference type="Gene3D" id="1.10.472.10">
    <property type="entry name" value="Cyclin-like"/>
    <property type="match status" value="2"/>
</dbReference>
<dbReference type="InterPro" id="IPR004367">
    <property type="entry name" value="Cyclin_C-dom"/>
</dbReference>
<evidence type="ECO:0000256" key="4">
    <source>
        <dbReference type="RuleBase" id="RU000383"/>
    </source>
</evidence>
<dbReference type="PROSITE" id="PS00292">
    <property type="entry name" value="CYCLINS"/>
    <property type="match status" value="1"/>
</dbReference>
<dbReference type="OrthoDB" id="5590282at2759"/>
<organism evidence="7 8">
    <name type="scientific">Leishmania panamensis</name>
    <dbReference type="NCBI Taxonomy" id="5679"/>
    <lineage>
        <taxon>Eukaryota</taxon>
        <taxon>Discoba</taxon>
        <taxon>Euglenozoa</taxon>
        <taxon>Kinetoplastea</taxon>
        <taxon>Metakinetoplastina</taxon>
        <taxon>Trypanosomatida</taxon>
        <taxon>Trypanosomatidae</taxon>
        <taxon>Leishmaniinae</taxon>
        <taxon>Leishmania</taxon>
        <taxon>Leishmania guyanensis species complex</taxon>
    </lineage>
</organism>
<dbReference type="SUPFAM" id="SSF47954">
    <property type="entry name" value="Cyclin-like"/>
    <property type="match status" value="2"/>
</dbReference>
<feature type="domain" description="Cyclin-like" evidence="5">
    <location>
        <begin position="94"/>
        <end position="178"/>
    </location>
</feature>
<dbReference type="AlphaFoldDB" id="A0A088RSY4"/>
<keyword evidence="3" id="KW-0131">Cell cycle</keyword>
<dbReference type="EMBL" id="CP009394">
    <property type="protein sequence ID" value="AIN99015.1"/>
    <property type="molecule type" value="Genomic_DNA"/>
</dbReference>
<dbReference type="Pfam" id="PF00134">
    <property type="entry name" value="Cyclin_N"/>
    <property type="match status" value="1"/>
</dbReference>
<dbReference type="PANTHER" id="PTHR10177">
    <property type="entry name" value="CYCLINS"/>
    <property type="match status" value="1"/>
</dbReference>
<dbReference type="InterPro" id="IPR006671">
    <property type="entry name" value="Cyclin_N"/>
</dbReference>
<evidence type="ECO:0000256" key="1">
    <source>
        <dbReference type="ARBA" id="ARBA00022618"/>
    </source>
</evidence>
<dbReference type="SMART" id="SM00385">
    <property type="entry name" value="CYCLIN"/>
    <property type="match status" value="1"/>
</dbReference>